<dbReference type="CDD" id="cd06261">
    <property type="entry name" value="TM_PBP2"/>
    <property type="match status" value="1"/>
</dbReference>
<evidence type="ECO:0000259" key="8">
    <source>
        <dbReference type="PROSITE" id="PS50928"/>
    </source>
</evidence>
<evidence type="ECO:0000256" key="6">
    <source>
        <dbReference type="ARBA" id="ARBA00023136"/>
    </source>
</evidence>
<dbReference type="InterPro" id="IPR050366">
    <property type="entry name" value="BP-dependent_transpt_permease"/>
</dbReference>
<dbReference type="PROSITE" id="PS50928">
    <property type="entry name" value="ABC_TM1"/>
    <property type="match status" value="1"/>
</dbReference>
<dbReference type="AlphaFoldDB" id="A0A099LUQ0"/>
<evidence type="ECO:0000313" key="10">
    <source>
        <dbReference type="Proteomes" id="UP000029994"/>
    </source>
</evidence>
<comment type="similarity">
    <text evidence="7">Belongs to the binding-protein-dependent transport system permease family.</text>
</comment>
<keyword evidence="3" id="KW-1003">Cell membrane</keyword>
<dbReference type="eggNOG" id="COG1173">
    <property type="taxonomic scope" value="Bacteria"/>
</dbReference>
<name>A0A099LUQ0_9VIBR</name>
<dbReference type="PANTHER" id="PTHR43386">
    <property type="entry name" value="OLIGOPEPTIDE TRANSPORT SYSTEM PERMEASE PROTEIN APPC"/>
    <property type="match status" value="1"/>
</dbReference>
<proteinExistence type="inferred from homology"/>
<comment type="subcellular location">
    <subcellularLocation>
        <location evidence="1 7">Cell membrane</location>
        <topology evidence="1 7">Multi-pass membrane protein</topology>
    </subcellularLocation>
</comment>
<sequence length="264" mass="29469">MTNLNLRYLFSGAILVLLMSFSIYIKCFSNHDVAAQNLSQVFQFPSWSEPLGTDHFGRSNAARLADAICNSVVIALVSVTLAVTVGLVTGVISGWFGGWFDRIASVLVNMVMALPGLVLVLLLGAIVPGSYAFLLFGIAVTMWAEFFRVIRNKTQRLSKADEFENARLLGFGRLYRFRVHIWPYLKADVFTLVCFGAGNAILALAALGFLYVGLRPPQAELGMMMVELFRYYQVAPWVLMQPVLTLMLLIFSFYSLAQTKERLR</sequence>
<evidence type="ECO:0000256" key="2">
    <source>
        <dbReference type="ARBA" id="ARBA00022448"/>
    </source>
</evidence>
<keyword evidence="2 7" id="KW-0813">Transport</keyword>
<organism evidence="9 10">
    <name type="scientific">Vibrio navarrensis</name>
    <dbReference type="NCBI Taxonomy" id="29495"/>
    <lineage>
        <taxon>Bacteria</taxon>
        <taxon>Pseudomonadati</taxon>
        <taxon>Pseudomonadota</taxon>
        <taxon>Gammaproteobacteria</taxon>
        <taxon>Vibrionales</taxon>
        <taxon>Vibrionaceae</taxon>
        <taxon>Vibrio</taxon>
    </lineage>
</organism>
<feature type="transmembrane region" description="Helical" evidence="7">
    <location>
        <begin position="131"/>
        <end position="150"/>
    </location>
</feature>
<keyword evidence="4 7" id="KW-0812">Transmembrane</keyword>
<dbReference type="Gene3D" id="1.10.3720.10">
    <property type="entry name" value="MetI-like"/>
    <property type="match status" value="1"/>
</dbReference>
<evidence type="ECO:0000256" key="1">
    <source>
        <dbReference type="ARBA" id="ARBA00004651"/>
    </source>
</evidence>
<dbReference type="Pfam" id="PF00528">
    <property type="entry name" value="BPD_transp_1"/>
    <property type="match status" value="1"/>
</dbReference>
<feature type="transmembrane region" description="Helical" evidence="7">
    <location>
        <begin position="189"/>
        <end position="214"/>
    </location>
</feature>
<accession>A0A099LUQ0</accession>
<feature type="transmembrane region" description="Helical" evidence="7">
    <location>
        <begin position="234"/>
        <end position="257"/>
    </location>
</feature>
<dbReference type="Proteomes" id="UP000029994">
    <property type="component" value="Unassembled WGS sequence"/>
</dbReference>
<dbReference type="SUPFAM" id="SSF161098">
    <property type="entry name" value="MetI-like"/>
    <property type="match status" value="1"/>
</dbReference>
<keyword evidence="10" id="KW-1185">Reference proteome</keyword>
<evidence type="ECO:0000256" key="3">
    <source>
        <dbReference type="ARBA" id="ARBA00022475"/>
    </source>
</evidence>
<evidence type="ECO:0000256" key="4">
    <source>
        <dbReference type="ARBA" id="ARBA00022692"/>
    </source>
</evidence>
<keyword evidence="5 7" id="KW-1133">Transmembrane helix</keyword>
<dbReference type="GO" id="GO:0005886">
    <property type="term" value="C:plasma membrane"/>
    <property type="evidence" value="ECO:0007669"/>
    <property type="project" value="UniProtKB-SubCell"/>
</dbReference>
<evidence type="ECO:0000256" key="5">
    <source>
        <dbReference type="ARBA" id="ARBA00022989"/>
    </source>
</evidence>
<protein>
    <submittedName>
        <fullName evidence="9">ABC transporter permease</fullName>
    </submittedName>
</protein>
<dbReference type="STRING" id="29495.EA26_11140"/>
<feature type="transmembrane region" description="Helical" evidence="7">
    <location>
        <begin position="7"/>
        <end position="25"/>
    </location>
</feature>
<feature type="domain" description="ABC transmembrane type-1" evidence="8">
    <location>
        <begin position="68"/>
        <end position="257"/>
    </location>
</feature>
<reference evidence="9 10" key="1">
    <citation type="submission" date="2014-04" db="EMBL/GenBank/DDBJ databases">
        <title>Genome sequencing of Vibrio navarrensis strains.</title>
        <authorList>
            <person name="Gladney L.M."/>
            <person name="Katz L.S."/>
            <person name="Marino-Ramirez L."/>
            <person name="Jordan I.K."/>
        </authorList>
    </citation>
    <scope>NUCLEOTIDE SEQUENCE [LARGE SCALE GENOMIC DNA]</scope>
    <source>
        <strain evidence="9 10">ATCC 51183</strain>
    </source>
</reference>
<evidence type="ECO:0000256" key="7">
    <source>
        <dbReference type="RuleBase" id="RU363032"/>
    </source>
</evidence>
<keyword evidence="6 7" id="KW-0472">Membrane</keyword>
<dbReference type="GeneID" id="43683723"/>
<gene>
    <name evidence="9" type="ORF">EA26_11140</name>
</gene>
<dbReference type="EMBL" id="JMCG01000001">
    <property type="protein sequence ID" value="KGK11830.1"/>
    <property type="molecule type" value="Genomic_DNA"/>
</dbReference>
<feature type="transmembrane region" description="Helical" evidence="7">
    <location>
        <begin position="72"/>
        <end position="96"/>
    </location>
</feature>
<feature type="transmembrane region" description="Helical" evidence="7">
    <location>
        <begin position="103"/>
        <end position="125"/>
    </location>
</feature>
<evidence type="ECO:0000313" key="9">
    <source>
        <dbReference type="EMBL" id="KGK11830.1"/>
    </source>
</evidence>
<comment type="caution">
    <text evidence="9">The sequence shown here is derived from an EMBL/GenBank/DDBJ whole genome shotgun (WGS) entry which is preliminary data.</text>
</comment>
<dbReference type="GO" id="GO:0071916">
    <property type="term" value="F:dipeptide transmembrane transporter activity"/>
    <property type="evidence" value="ECO:0007669"/>
    <property type="project" value="TreeGrafter"/>
</dbReference>
<dbReference type="InterPro" id="IPR000515">
    <property type="entry name" value="MetI-like"/>
</dbReference>
<dbReference type="RefSeq" id="WP_052079723.1">
    <property type="nucleotide sequence ID" value="NZ_CP061844.1"/>
</dbReference>
<dbReference type="InterPro" id="IPR035906">
    <property type="entry name" value="MetI-like_sf"/>
</dbReference>
<dbReference type="PANTHER" id="PTHR43386:SF1">
    <property type="entry name" value="D,D-DIPEPTIDE TRANSPORT SYSTEM PERMEASE PROTEIN DDPC-RELATED"/>
    <property type="match status" value="1"/>
</dbReference>